<feature type="transmembrane region" description="Helical" evidence="1">
    <location>
        <begin position="71"/>
        <end position="91"/>
    </location>
</feature>
<reference evidence="2 3" key="1">
    <citation type="submission" date="2023-08" db="EMBL/GenBank/DDBJ databases">
        <title>Whole-genome sequencing of halo(alkali)philic microorganisms from hypersaline lakes.</title>
        <authorList>
            <person name="Sorokin D.Y."/>
            <person name="Abbas B."/>
            <person name="Merkel A.Y."/>
        </authorList>
    </citation>
    <scope>NUCLEOTIDE SEQUENCE [LARGE SCALE GENOMIC DNA]</scope>
    <source>
        <strain evidence="2 3">AB-CW4</strain>
    </source>
</reference>
<feature type="transmembrane region" description="Helical" evidence="1">
    <location>
        <begin position="119"/>
        <end position="145"/>
    </location>
</feature>
<keyword evidence="1" id="KW-0812">Transmembrane</keyword>
<comment type="caution">
    <text evidence="2">The sequence shown here is derived from an EMBL/GenBank/DDBJ whole genome shotgun (WGS) entry which is preliminary data.</text>
</comment>
<dbReference type="Proteomes" id="UP001239019">
    <property type="component" value="Unassembled WGS sequence"/>
</dbReference>
<organism evidence="2 3">
    <name type="scientific">Natronospira bacteriovora</name>
    <dbReference type="NCBI Taxonomy" id="3069753"/>
    <lineage>
        <taxon>Bacteria</taxon>
        <taxon>Pseudomonadati</taxon>
        <taxon>Pseudomonadota</taxon>
        <taxon>Gammaproteobacteria</taxon>
        <taxon>Natronospirales</taxon>
        <taxon>Natronospiraceae</taxon>
        <taxon>Natronospira</taxon>
    </lineage>
</organism>
<dbReference type="RefSeq" id="WP_306729285.1">
    <property type="nucleotide sequence ID" value="NZ_JAVDDT010000010.1"/>
</dbReference>
<keyword evidence="1" id="KW-1133">Transmembrane helix</keyword>
<keyword evidence="3" id="KW-1185">Reference proteome</keyword>
<gene>
    <name evidence="2" type="ORF">RBH19_13005</name>
</gene>
<dbReference type="Pfam" id="PF09955">
    <property type="entry name" value="DUF2189"/>
    <property type="match status" value="1"/>
</dbReference>
<accession>A0ABU0W9S8</accession>
<protein>
    <submittedName>
        <fullName evidence="2">DUF2189 domain-containing protein</fullName>
    </submittedName>
</protein>
<evidence type="ECO:0000313" key="3">
    <source>
        <dbReference type="Proteomes" id="UP001239019"/>
    </source>
</evidence>
<evidence type="ECO:0000313" key="2">
    <source>
        <dbReference type="EMBL" id="MDQ2070789.1"/>
    </source>
</evidence>
<dbReference type="EMBL" id="JAVDDT010000010">
    <property type="protein sequence ID" value="MDQ2070789.1"/>
    <property type="molecule type" value="Genomic_DNA"/>
</dbReference>
<sequence length="271" mass="28925">MVESTSARLDLGGDHPVNIHAVTLSHPWLWLAAGWKDLRQASGPSVAYGAIWVLISLVLVGGLWLAGQGSWLLPLFAGFMLMGPIVAVGLYDMSQRLARGETPDLRAALLAWRANATQIFLMGLMLMIFLLAWIRFATLLFALFFGTSIPTVEAGQVYSELLLSAPGLGMIVVGSLIGMVLAFAAFALSVVSIPRLIDEPETSVLEAAIISLSVVQKNLAPMLLWGVILSGVTFLGLALGIIGLAVTLPLLGHASWHAYRDLVSEGERRAG</sequence>
<name>A0ABU0W9S8_9GAMM</name>
<keyword evidence="1" id="KW-0472">Membrane</keyword>
<evidence type="ECO:0000256" key="1">
    <source>
        <dbReference type="SAM" id="Phobius"/>
    </source>
</evidence>
<feature type="transmembrane region" description="Helical" evidence="1">
    <location>
        <begin position="46"/>
        <end position="65"/>
    </location>
</feature>
<dbReference type="InterPro" id="IPR018692">
    <property type="entry name" value="DUF2189"/>
</dbReference>
<feature type="transmembrane region" description="Helical" evidence="1">
    <location>
        <begin position="165"/>
        <end position="188"/>
    </location>
</feature>
<proteinExistence type="predicted"/>
<feature type="transmembrane region" description="Helical" evidence="1">
    <location>
        <begin position="222"/>
        <end position="246"/>
    </location>
</feature>